<dbReference type="Gene3D" id="1.10.10.2840">
    <property type="entry name" value="PucR C-terminal helix-turn-helix domain"/>
    <property type="match status" value="1"/>
</dbReference>
<dbReference type="AlphaFoldDB" id="R3TKP4"/>
<dbReference type="PANTHER" id="PTHR33744:SF15">
    <property type="entry name" value="CARBOHYDRATE DIACID REGULATOR"/>
    <property type="match status" value="1"/>
</dbReference>
<name>R3TKP4_9ENTE</name>
<reference evidence="3 4" key="1">
    <citation type="submission" date="2013-02" db="EMBL/GenBank/DDBJ databases">
        <title>The Genome Sequence of Enterococcus phoeniculicola BAA-412.</title>
        <authorList>
            <consortium name="The Broad Institute Genome Sequencing Platform"/>
            <consortium name="The Broad Institute Genome Sequencing Center for Infectious Disease"/>
            <person name="Earl A.M."/>
            <person name="Gilmore M.S."/>
            <person name="Lebreton F."/>
            <person name="Walker B."/>
            <person name="Young S.K."/>
            <person name="Zeng Q."/>
            <person name="Gargeya S."/>
            <person name="Fitzgerald M."/>
            <person name="Haas B."/>
            <person name="Abouelleil A."/>
            <person name="Alvarado L."/>
            <person name="Arachchi H.M."/>
            <person name="Berlin A.M."/>
            <person name="Chapman S.B."/>
            <person name="Dewar J."/>
            <person name="Goldberg J."/>
            <person name="Griggs A."/>
            <person name="Gujja S."/>
            <person name="Hansen M."/>
            <person name="Howarth C."/>
            <person name="Imamovic A."/>
            <person name="Larimer J."/>
            <person name="McCowan C."/>
            <person name="Murphy C."/>
            <person name="Neiman D."/>
            <person name="Pearson M."/>
            <person name="Priest M."/>
            <person name="Roberts A."/>
            <person name="Saif S."/>
            <person name="Shea T."/>
            <person name="Sisk P."/>
            <person name="Sykes S."/>
            <person name="Wortman J."/>
            <person name="Nusbaum C."/>
            <person name="Birren B."/>
        </authorList>
    </citation>
    <scope>NUCLEOTIDE SEQUENCE [LARGE SCALE GENOMIC DNA]</scope>
    <source>
        <strain evidence="3 4">ATCC BAA-412</strain>
    </source>
</reference>
<dbReference type="InterPro" id="IPR025736">
    <property type="entry name" value="PucR_C-HTH_dom"/>
</dbReference>
<dbReference type="Pfam" id="PF07905">
    <property type="entry name" value="PucR"/>
    <property type="match status" value="1"/>
</dbReference>
<dbReference type="PANTHER" id="PTHR33744">
    <property type="entry name" value="CARBOHYDRATE DIACID REGULATOR"/>
    <property type="match status" value="1"/>
</dbReference>
<proteinExistence type="predicted"/>
<feature type="domain" description="PucR C-terminal helix-turn-helix" evidence="2">
    <location>
        <begin position="338"/>
        <end position="392"/>
    </location>
</feature>
<dbReference type="InterPro" id="IPR012914">
    <property type="entry name" value="PucR_dom"/>
</dbReference>
<protein>
    <recommendedName>
        <fullName evidence="5">PucR family transcriptional regulator</fullName>
    </recommendedName>
</protein>
<evidence type="ECO:0008006" key="5">
    <source>
        <dbReference type="Google" id="ProtNLM"/>
    </source>
</evidence>
<comment type="caution">
    <text evidence="3">The sequence shown here is derived from an EMBL/GenBank/DDBJ whole genome shotgun (WGS) entry which is preliminary data.</text>
</comment>
<sequence>MITLKQLMNRVELPIKLINGPINFNSAIDSVTIMESPKVKFWLQGGEFLLTSSETVTNDFQVHNQLIEDLIKLHAIGLAIKIQEENFCFSETALKMAREANLPIFTIPVDVTYLTIMDRINHSLFVERESVFLRENLAKYLLTTRLQSAPLQHLKQLSGVTEDTKVTVLQAGPNIDWFHTSKTTAKNSNYWQIMQNLLLLLIQQLNQMVETNQLTDYLYVNDINSISVILFSENKIDDEYLYSALKKVNDQSLLIKNVEKDSLILYFGLSDPVPIHNIVEGNRQATFTHKMNQFIGSETPILLYATVEFYDVMNRLADTEIANHLMNHLEPIIDNRQLMETLQTFFRNNEQLKQTSEELFIHINTLRYRLEKIEKLTGLNYGNTSDKLKMFLGIVHFELNKMTK</sequence>
<evidence type="ECO:0000313" key="3">
    <source>
        <dbReference type="EMBL" id="EOL41974.1"/>
    </source>
</evidence>
<dbReference type="Pfam" id="PF13556">
    <property type="entry name" value="HTH_30"/>
    <property type="match status" value="1"/>
</dbReference>
<dbReference type="PATRIC" id="fig|1158610.3.peg.2298"/>
<feature type="domain" description="Purine catabolism PurC-like" evidence="1">
    <location>
        <begin position="15"/>
        <end position="122"/>
    </location>
</feature>
<organism evidence="3 4">
    <name type="scientific">Enterococcus phoeniculicola ATCC BAA-412</name>
    <dbReference type="NCBI Taxonomy" id="1158610"/>
    <lineage>
        <taxon>Bacteria</taxon>
        <taxon>Bacillati</taxon>
        <taxon>Bacillota</taxon>
        <taxon>Bacilli</taxon>
        <taxon>Lactobacillales</taxon>
        <taxon>Enterococcaceae</taxon>
        <taxon>Enterococcus</taxon>
    </lineage>
</organism>
<dbReference type="EMBL" id="AJAT01000017">
    <property type="protein sequence ID" value="EOL41974.1"/>
    <property type="molecule type" value="Genomic_DNA"/>
</dbReference>
<dbReference type="RefSeq" id="WP_010768966.1">
    <property type="nucleotide sequence ID" value="NZ_ASWE01000001.1"/>
</dbReference>
<dbReference type="InterPro" id="IPR042070">
    <property type="entry name" value="PucR_C-HTH_sf"/>
</dbReference>
<evidence type="ECO:0000259" key="2">
    <source>
        <dbReference type="Pfam" id="PF13556"/>
    </source>
</evidence>
<dbReference type="Proteomes" id="UP000013785">
    <property type="component" value="Unassembled WGS sequence"/>
</dbReference>
<dbReference type="InterPro" id="IPR051448">
    <property type="entry name" value="CdaR-like_regulators"/>
</dbReference>
<dbReference type="eggNOG" id="COG3835">
    <property type="taxonomic scope" value="Bacteria"/>
</dbReference>
<dbReference type="OrthoDB" id="9792148at2"/>
<evidence type="ECO:0000313" key="4">
    <source>
        <dbReference type="Proteomes" id="UP000013785"/>
    </source>
</evidence>
<keyword evidence="4" id="KW-1185">Reference proteome</keyword>
<gene>
    <name evidence="3" type="ORF">UC3_02322</name>
</gene>
<dbReference type="STRING" id="154621.RV11_GL002689"/>
<accession>R3TKP4</accession>
<evidence type="ECO:0000259" key="1">
    <source>
        <dbReference type="Pfam" id="PF07905"/>
    </source>
</evidence>
<dbReference type="HOGENOM" id="CLU_806066_0_0_9"/>